<organism evidence="1 2">
    <name type="scientific">Desulfamplus magnetovallimortis</name>
    <dbReference type="NCBI Taxonomy" id="1246637"/>
    <lineage>
        <taxon>Bacteria</taxon>
        <taxon>Pseudomonadati</taxon>
        <taxon>Thermodesulfobacteriota</taxon>
        <taxon>Desulfobacteria</taxon>
        <taxon>Desulfobacterales</taxon>
        <taxon>Desulfobacteraceae</taxon>
        <taxon>Desulfamplus</taxon>
    </lineage>
</organism>
<evidence type="ECO:0000313" key="2">
    <source>
        <dbReference type="Proteomes" id="UP000191931"/>
    </source>
</evidence>
<dbReference type="Pfam" id="PF07308">
    <property type="entry name" value="DUF1456"/>
    <property type="match status" value="2"/>
</dbReference>
<dbReference type="InterPro" id="IPR009921">
    <property type="entry name" value="YehS-like"/>
</dbReference>
<accession>A0A1W1HGQ4</accession>
<evidence type="ECO:0000313" key="1">
    <source>
        <dbReference type="EMBL" id="SLM31562.1"/>
    </source>
</evidence>
<gene>
    <name evidence="1" type="ORF">MTBBW1_350053</name>
</gene>
<dbReference type="STRING" id="1246637.MTBBW1_350053"/>
<sequence>MENNDILRRFRYALDIPDTTMVKIFSMAGCNMAEEQLRHLLKKEGDDGYVQCGDDLLELFLDALIVYNRGQKAEESAGSSFQSSKSGHNSGGGKTFQLTNNMILKKLRIALELQQDSMLDIFRLGGVNMSKGELTAIFRKDGHKNYKVCGDQYLKKFLNGLGVRHRM</sequence>
<protein>
    <recommendedName>
        <fullName evidence="3">Cytoplasmic protein</fullName>
    </recommendedName>
</protein>
<proteinExistence type="predicted"/>
<dbReference type="EMBL" id="FWEV01000276">
    <property type="protein sequence ID" value="SLM31562.1"/>
    <property type="molecule type" value="Genomic_DNA"/>
</dbReference>
<reference evidence="1 2" key="1">
    <citation type="submission" date="2017-03" db="EMBL/GenBank/DDBJ databases">
        <authorList>
            <person name="Afonso C.L."/>
            <person name="Miller P.J."/>
            <person name="Scott M.A."/>
            <person name="Spackman E."/>
            <person name="Goraichik I."/>
            <person name="Dimitrov K.M."/>
            <person name="Suarez D.L."/>
            <person name="Swayne D.E."/>
        </authorList>
    </citation>
    <scope>NUCLEOTIDE SEQUENCE [LARGE SCALE GENOMIC DNA]</scope>
    <source>
        <strain evidence="1">PRJEB14757</strain>
    </source>
</reference>
<dbReference type="AlphaFoldDB" id="A0A1W1HGQ4"/>
<dbReference type="PANTHER" id="PTHR37805">
    <property type="entry name" value="CYTOPLASMIC PROTEIN-RELATED"/>
    <property type="match status" value="1"/>
</dbReference>
<name>A0A1W1HGQ4_9BACT</name>
<dbReference type="Proteomes" id="UP000191931">
    <property type="component" value="Unassembled WGS sequence"/>
</dbReference>
<dbReference type="RefSeq" id="WP_080800417.1">
    <property type="nucleotide sequence ID" value="NZ_LT828541.1"/>
</dbReference>
<dbReference type="PANTHER" id="PTHR37805:SF1">
    <property type="entry name" value="CYTOPLASMIC PROTEIN"/>
    <property type="match status" value="1"/>
</dbReference>
<keyword evidence="2" id="KW-1185">Reference proteome</keyword>
<evidence type="ECO:0008006" key="3">
    <source>
        <dbReference type="Google" id="ProtNLM"/>
    </source>
</evidence>
<dbReference type="OrthoDB" id="9788465at2"/>